<keyword evidence="2" id="KW-1185">Reference proteome</keyword>
<evidence type="ECO:0000313" key="1">
    <source>
        <dbReference type="EMBL" id="CAB3997066.1"/>
    </source>
</evidence>
<accession>A0A6S7H315</accession>
<name>A0A6S7H315_PARCT</name>
<dbReference type="OrthoDB" id="10546217at2759"/>
<dbReference type="AlphaFoldDB" id="A0A6S7H315"/>
<reference evidence="1" key="1">
    <citation type="submission" date="2020-04" db="EMBL/GenBank/DDBJ databases">
        <authorList>
            <person name="Alioto T."/>
            <person name="Alioto T."/>
            <person name="Gomez Garrido J."/>
        </authorList>
    </citation>
    <scope>NUCLEOTIDE SEQUENCE</scope>
    <source>
        <strain evidence="1">A484AB</strain>
    </source>
</reference>
<evidence type="ECO:0000313" key="2">
    <source>
        <dbReference type="Proteomes" id="UP001152795"/>
    </source>
</evidence>
<protein>
    <submittedName>
        <fullName evidence="1">Uncharacterized protein</fullName>
    </submittedName>
</protein>
<organism evidence="1 2">
    <name type="scientific">Paramuricea clavata</name>
    <name type="common">Red gorgonian</name>
    <name type="synonym">Violescent sea-whip</name>
    <dbReference type="NCBI Taxonomy" id="317549"/>
    <lineage>
        <taxon>Eukaryota</taxon>
        <taxon>Metazoa</taxon>
        <taxon>Cnidaria</taxon>
        <taxon>Anthozoa</taxon>
        <taxon>Octocorallia</taxon>
        <taxon>Malacalcyonacea</taxon>
        <taxon>Plexauridae</taxon>
        <taxon>Paramuricea</taxon>
    </lineage>
</organism>
<comment type="caution">
    <text evidence="1">The sequence shown here is derived from an EMBL/GenBank/DDBJ whole genome shotgun (WGS) entry which is preliminary data.</text>
</comment>
<sequence>MFELKFKKDNVWYAVHASHSDVTASQVTGDTSFEVMALRSPNQPFVVLRSNKKLGNDDLYLSSEGAGKMKLKVPNQPIRRSAPEVDPALLFRVVRPFIGPI</sequence>
<gene>
    <name evidence="1" type="ORF">PACLA_8A017669</name>
</gene>
<dbReference type="Proteomes" id="UP001152795">
    <property type="component" value="Unassembled WGS sequence"/>
</dbReference>
<dbReference type="EMBL" id="CACRXK020003014">
    <property type="protein sequence ID" value="CAB3997066.1"/>
    <property type="molecule type" value="Genomic_DNA"/>
</dbReference>
<proteinExistence type="predicted"/>